<sequence>MLSNDRPNEAVEGGVVTGEKPACVALVPVVPTVHWSRVPEQSRSRADFVTQLIATAEHLPQTRCLRRATPADAKAAYGAQLQQGQAAGIRTRQIV</sequence>
<dbReference type="Proteomes" id="UP000190675">
    <property type="component" value="Chromosome I"/>
</dbReference>
<dbReference type="AlphaFoldDB" id="A0A1M5IL38"/>
<evidence type="ECO:0000313" key="1">
    <source>
        <dbReference type="EMBL" id="SHG29048.1"/>
    </source>
</evidence>
<name>A0A1M5IL38_9BRAD</name>
<dbReference type="RefSeq" id="WP_079565535.1">
    <property type="nucleotide sequence ID" value="NZ_LT670818.1"/>
</dbReference>
<dbReference type="EMBL" id="LT670818">
    <property type="protein sequence ID" value="SHG29048.1"/>
    <property type="molecule type" value="Genomic_DNA"/>
</dbReference>
<proteinExistence type="predicted"/>
<reference evidence="1 2" key="1">
    <citation type="submission" date="2016-11" db="EMBL/GenBank/DDBJ databases">
        <authorList>
            <person name="Jaros S."/>
            <person name="Januszkiewicz K."/>
            <person name="Wedrychowicz H."/>
        </authorList>
    </citation>
    <scope>NUCLEOTIDE SEQUENCE [LARGE SCALE GENOMIC DNA]</scope>
    <source>
        <strain evidence="1 2">GAS242</strain>
    </source>
</reference>
<protein>
    <submittedName>
        <fullName evidence="1">Uncharacterized protein</fullName>
    </submittedName>
</protein>
<accession>A0A1M5IL38</accession>
<gene>
    <name evidence="1" type="ORF">SAMN05444169_1651</name>
</gene>
<dbReference type="OrthoDB" id="8244495at2"/>
<evidence type="ECO:0000313" key="2">
    <source>
        <dbReference type="Proteomes" id="UP000190675"/>
    </source>
</evidence>
<organism evidence="1 2">
    <name type="scientific">Bradyrhizobium erythrophlei</name>
    <dbReference type="NCBI Taxonomy" id="1437360"/>
    <lineage>
        <taxon>Bacteria</taxon>
        <taxon>Pseudomonadati</taxon>
        <taxon>Pseudomonadota</taxon>
        <taxon>Alphaproteobacteria</taxon>
        <taxon>Hyphomicrobiales</taxon>
        <taxon>Nitrobacteraceae</taxon>
        <taxon>Bradyrhizobium</taxon>
    </lineage>
</organism>